<protein>
    <submittedName>
        <fullName evidence="2">Uncharacterized protein</fullName>
    </submittedName>
</protein>
<feature type="chain" id="PRO_5017462603" evidence="1">
    <location>
        <begin position="21"/>
        <end position="37"/>
    </location>
</feature>
<evidence type="ECO:0000313" key="2">
    <source>
        <dbReference type="EMBL" id="MCI69323.1"/>
    </source>
</evidence>
<evidence type="ECO:0000256" key="1">
    <source>
        <dbReference type="SAM" id="SignalP"/>
    </source>
</evidence>
<feature type="signal peptide" evidence="1">
    <location>
        <begin position="1"/>
        <end position="20"/>
    </location>
</feature>
<accession>A0A392U760</accession>
<sequence>MQRRTQLALLMMKLTTVTWSTSKQKLEDQVEQGACQQ</sequence>
<dbReference type="Proteomes" id="UP000265520">
    <property type="component" value="Unassembled WGS sequence"/>
</dbReference>
<keyword evidence="3" id="KW-1185">Reference proteome</keyword>
<organism evidence="2 3">
    <name type="scientific">Trifolium medium</name>
    <dbReference type="NCBI Taxonomy" id="97028"/>
    <lineage>
        <taxon>Eukaryota</taxon>
        <taxon>Viridiplantae</taxon>
        <taxon>Streptophyta</taxon>
        <taxon>Embryophyta</taxon>
        <taxon>Tracheophyta</taxon>
        <taxon>Spermatophyta</taxon>
        <taxon>Magnoliopsida</taxon>
        <taxon>eudicotyledons</taxon>
        <taxon>Gunneridae</taxon>
        <taxon>Pentapetalae</taxon>
        <taxon>rosids</taxon>
        <taxon>fabids</taxon>
        <taxon>Fabales</taxon>
        <taxon>Fabaceae</taxon>
        <taxon>Papilionoideae</taxon>
        <taxon>50 kb inversion clade</taxon>
        <taxon>NPAAA clade</taxon>
        <taxon>Hologalegina</taxon>
        <taxon>IRL clade</taxon>
        <taxon>Trifolieae</taxon>
        <taxon>Trifolium</taxon>
    </lineage>
</organism>
<name>A0A392U760_9FABA</name>
<comment type="caution">
    <text evidence="2">The sequence shown here is derived from an EMBL/GenBank/DDBJ whole genome shotgun (WGS) entry which is preliminary data.</text>
</comment>
<keyword evidence="1" id="KW-0732">Signal</keyword>
<dbReference type="EMBL" id="LXQA010753801">
    <property type="protein sequence ID" value="MCI69323.1"/>
    <property type="molecule type" value="Genomic_DNA"/>
</dbReference>
<feature type="non-terminal residue" evidence="2">
    <location>
        <position position="37"/>
    </location>
</feature>
<proteinExistence type="predicted"/>
<evidence type="ECO:0000313" key="3">
    <source>
        <dbReference type="Proteomes" id="UP000265520"/>
    </source>
</evidence>
<reference evidence="2 3" key="1">
    <citation type="journal article" date="2018" name="Front. Plant Sci.">
        <title>Red Clover (Trifolium pratense) and Zigzag Clover (T. medium) - A Picture of Genomic Similarities and Differences.</title>
        <authorList>
            <person name="Dluhosova J."/>
            <person name="Istvanek J."/>
            <person name="Nedelnik J."/>
            <person name="Repkova J."/>
        </authorList>
    </citation>
    <scope>NUCLEOTIDE SEQUENCE [LARGE SCALE GENOMIC DNA]</scope>
    <source>
        <strain evidence="3">cv. 10/8</strain>
        <tissue evidence="2">Leaf</tissue>
    </source>
</reference>
<dbReference type="AlphaFoldDB" id="A0A392U760"/>